<accession>A0AAV6UIZ5</accession>
<name>A0AAV6UIZ5_9ARAC</name>
<evidence type="ECO:0000313" key="2">
    <source>
        <dbReference type="Proteomes" id="UP000827092"/>
    </source>
</evidence>
<gene>
    <name evidence="1" type="ORF">JTE90_025408</name>
</gene>
<keyword evidence="2" id="KW-1185">Reference proteome</keyword>
<reference evidence="1 2" key="1">
    <citation type="journal article" date="2022" name="Nat. Ecol. Evol.">
        <title>A masculinizing supergene underlies an exaggerated male reproductive morph in a spider.</title>
        <authorList>
            <person name="Hendrickx F."/>
            <person name="De Corte Z."/>
            <person name="Sonet G."/>
            <person name="Van Belleghem S.M."/>
            <person name="Kostlbacher S."/>
            <person name="Vangestel C."/>
        </authorList>
    </citation>
    <scope>NUCLEOTIDE SEQUENCE [LARGE SCALE GENOMIC DNA]</scope>
    <source>
        <strain evidence="1">W744_W776</strain>
    </source>
</reference>
<dbReference type="Proteomes" id="UP000827092">
    <property type="component" value="Unassembled WGS sequence"/>
</dbReference>
<organism evidence="1 2">
    <name type="scientific">Oedothorax gibbosus</name>
    <dbReference type="NCBI Taxonomy" id="931172"/>
    <lineage>
        <taxon>Eukaryota</taxon>
        <taxon>Metazoa</taxon>
        <taxon>Ecdysozoa</taxon>
        <taxon>Arthropoda</taxon>
        <taxon>Chelicerata</taxon>
        <taxon>Arachnida</taxon>
        <taxon>Araneae</taxon>
        <taxon>Araneomorphae</taxon>
        <taxon>Entelegynae</taxon>
        <taxon>Araneoidea</taxon>
        <taxon>Linyphiidae</taxon>
        <taxon>Erigoninae</taxon>
        <taxon>Oedothorax</taxon>
    </lineage>
</organism>
<comment type="caution">
    <text evidence="1">The sequence shown here is derived from an EMBL/GenBank/DDBJ whole genome shotgun (WGS) entry which is preliminary data.</text>
</comment>
<evidence type="ECO:0000313" key="1">
    <source>
        <dbReference type="EMBL" id="KAG8184105.1"/>
    </source>
</evidence>
<protein>
    <submittedName>
        <fullName evidence="1">Uncharacterized protein</fullName>
    </submittedName>
</protein>
<dbReference type="EMBL" id="JAFNEN010000387">
    <property type="protein sequence ID" value="KAG8184105.1"/>
    <property type="molecule type" value="Genomic_DNA"/>
</dbReference>
<proteinExistence type="predicted"/>
<sequence length="70" mass="7835">MVVPCFPILSLSSEVFVFSEVSENIFRTNVDDVSRKSPRVSGLVMVPRDTLGSHQKAGTYIFIWVLLFAT</sequence>
<dbReference type="AlphaFoldDB" id="A0AAV6UIZ5"/>